<dbReference type="EMBL" id="BLXT01002074">
    <property type="protein sequence ID" value="GFN90971.1"/>
    <property type="molecule type" value="Genomic_DNA"/>
</dbReference>
<feature type="region of interest" description="Disordered" evidence="6">
    <location>
        <begin position="84"/>
        <end position="103"/>
    </location>
</feature>
<accession>A0AAV3Z918</accession>
<dbReference type="InterPro" id="IPR006612">
    <property type="entry name" value="THAP_Znf"/>
</dbReference>
<evidence type="ECO:0000256" key="1">
    <source>
        <dbReference type="ARBA" id="ARBA00022723"/>
    </source>
</evidence>
<evidence type="ECO:0000313" key="9">
    <source>
        <dbReference type="Proteomes" id="UP000735302"/>
    </source>
</evidence>
<protein>
    <recommendedName>
        <fullName evidence="7">THAP-type domain-containing protein</fullName>
    </recommendedName>
</protein>
<evidence type="ECO:0000256" key="5">
    <source>
        <dbReference type="PROSITE-ProRule" id="PRU00309"/>
    </source>
</evidence>
<dbReference type="AlphaFoldDB" id="A0AAV3Z918"/>
<dbReference type="PROSITE" id="PS50950">
    <property type="entry name" value="ZF_THAP"/>
    <property type="match status" value="1"/>
</dbReference>
<organism evidence="8 9">
    <name type="scientific">Plakobranchus ocellatus</name>
    <dbReference type="NCBI Taxonomy" id="259542"/>
    <lineage>
        <taxon>Eukaryota</taxon>
        <taxon>Metazoa</taxon>
        <taxon>Spiralia</taxon>
        <taxon>Lophotrochozoa</taxon>
        <taxon>Mollusca</taxon>
        <taxon>Gastropoda</taxon>
        <taxon>Heterobranchia</taxon>
        <taxon>Euthyneura</taxon>
        <taxon>Panpulmonata</taxon>
        <taxon>Sacoglossa</taxon>
        <taxon>Placobranchoidea</taxon>
        <taxon>Plakobranchidae</taxon>
        <taxon>Plakobranchus</taxon>
    </lineage>
</organism>
<keyword evidence="1" id="KW-0479">Metal-binding</keyword>
<keyword evidence="9" id="KW-1185">Reference proteome</keyword>
<gene>
    <name evidence="8" type="ORF">PoB_001747700</name>
</gene>
<evidence type="ECO:0000256" key="2">
    <source>
        <dbReference type="ARBA" id="ARBA00022771"/>
    </source>
</evidence>
<proteinExistence type="predicted"/>
<comment type="caution">
    <text evidence="8">The sequence shown here is derived from an EMBL/GenBank/DDBJ whole genome shotgun (WGS) entry which is preliminary data.</text>
</comment>
<keyword evidence="2 5" id="KW-0863">Zinc-finger</keyword>
<evidence type="ECO:0000313" key="8">
    <source>
        <dbReference type="EMBL" id="GFN90971.1"/>
    </source>
</evidence>
<evidence type="ECO:0000256" key="4">
    <source>
        <dbReference type="ARBA" id="ARBA00023125"/>
    </source>
</evidence>
<evidence type="ECO:0000256" key="3">
    <source>
        <dbReference type="ARBA" id="ARBA00022833"/>
    </source>
</evidence>
<dbReference type="GO" id="GO:0003677">
    <property type="term" value="F:DNA binding"/>
    <property type="evidence" value="ECO:0007669"/>
    <property type="project" value="UniProtKB-UniRule"/>
</dbReference>
<dbReference type="Proteomes" id="UP000735302">
    <property type="component" value="Unassembled WGS sequence"/>
</dbReference>
<feature type="domain" description="THAP-type" evidence="7">
    <location>
        <begin position="8"/>
        <end position="103"/>
    </location>
</feature>
<evidence type="ECO:0000259" key="7">
    <source>
        <dbReference type="PROSITE" id="PS50950"/>
    </source>
</evidence>
<reference evidence="8 9" key="1">
    <citation type="journal article" date="2021" name="Elife">
        <title>Chloroplast acquisition without the gene transfer in kleptoplastic sea slugs, Plakobranchus ocellatus.</title>
        <authorList>
            <person name="Maeda T."/>
            <person name="Takahashi S."/>
            <person name="Yoshida T."/>
            <person name="Shimamura S."/>
            <person name="Takaki Y."/>
            <person name="Nagai Y."/>
            <person name="Toyoda A."/>
            <person name="Suzuki Y."/>
            <person name="Arimoto A."/>
            <person name="Ishii H."/>
            <person name="Satoh N."/>
            <person name="Nishiyama T."/>
            <person name="Hasebe M."/>
            <person name="Maruyama T."/>
            <person name="Minagawa J."/>
            <person name="Obokata J."/>
            <person name="Shigenobu S."/>
        </authorList>
    </citation>
    <scope>NUCLEOTIDE SEQUENCE [LARGE SCALE GENOMIC DNA]</scope>
</reference>
<keyword evidence="3" id="KW-0862">Zinc</keyword>
<sequence>MAAPAKCFSNSSEWCSAINCTNTRNKNPRMSFFKFPKDPERNKVIHCAVPTVFDIPNKPPSVTPRRPSPKKRCMPISSVHFIAEEPIHTEKPQSAQPVRELTP</sequence>
<dbReference type="GO" id="GO:0008270">
    <property type="term" value="F:zinc ion binding"/>
    <property type="evidence" value="ECO:0007669"/>
    <property type="project" value="UniProtKB-KW"/>
</dbReference>
<name>A0AAV3Z918_9GAST</name>
<dbReference type="Pfam" id="PF05485">
    <property type="entry name" value="THAP"/>
    <property type="match status" value="1"/>
</dbReference>
<keyword evidence="4 5" id="KW-0238">DNA-binding</keyword>
<evidence type="ECO:0000256" key="6">
    <source>
        <dbReference type="SAM" id="MobiDB-lite"/>
    </source>
</evidence>